<dbReference type="AlphaFoldDB" id="A0A3P8H1L8"/>
<organism evidence="1 2">
    <name type="scientific">Echinostoma caproni</name>
    <dbReference type="NCBI Taxonomy" id="27848"/>
    <lineage>
        <taxon>Eukaryota</taxon>
        <taxon>Metazoa</taxon>
        <taxon>Spiralia</taxon>
        <taxon>Lophotrochozoa</taxon>
        <taxon>Platyhelminthes</taxon>
        <taxon>Trematoda</taxon>
        <taxon>Digenea</taxon>
        <taxon>Plagiorchiida</taxon>
        <taxon>Echinostomata</taxon>
        <taxon>Echinostomatoidea</taxon>
        <taxon>Echinostomatidae</taxon>
        <taxon>Echinostoma</taxon>
    </lineage>
</organism>
<gene>
    <name evidence="1" type="ORF">ECPE_LOCUS5759</name>
</gene>
<reference evidence="1 2" key="1">
    <citation type="submission" date="2018-11" db="EMBL/GenBank/DDBJ databases">
        <authorList>
            <consortium name="Pathogen Informatics"/>
        </authorList>
    </citation>
    <scope>NUCLEOTIDE SEQUENCE [LARGE SCALE GENOMIC DNA]</scope>
    <source>
        <strain evidence="1 2">Egypt</strain>
    </source>
</reference>
<name>A0A3P8H1L8_9TREM</name>
<proteinExistence type="predicted"/>
<sequence length="65" mass="7178">MTMDPNLLGYATVSIRLPWFINPLRKKALERNHGASVQSFNHLCAHMTNCSVFGIGFSLPSVGCK</sequence>
<dbReference type="EMBL" id="UZAN01042644">
    <property type="protein sequence ID" value="VDP76464.1"/>
    <property type="molecule type" value="Genomic_DNA"/>
</dbReference>
<evidence type="ECO:0000313" key="1">
    <source>
        <dbReference type="EMBL" id="VDP76464.1"/>
    </source>
</evidence>
<protein>
    <submittedName>
        <fullName evidence="1">Uncharacterized protein</fullName>
    </submittedName>
</protein>
<evidence type="ECO:0000313" key="2">
    <source>
        <dbReference type="Proteomes" id="UP000272942"/>
    </source>
</evidence>
<accession>A0A3P8H1L8</accession>
<dbReference type="Proteomes" id="UP000272942">
    <property type="component" value="Unassembled WGS sequence"/>
</dbReference>
<keyword evidence="2" id="KW-1185">Reference proteome</keyword>